<protein>
    <submittedName>
        <fullName evidence="2">Uncharacterized protein</fullName>
    </submittedName>
</protein>
<feature type="region of interest" description="Disordered" evidence="1">
    <location>
        <begin position="1"/>
        <end position="91"/>
    </location>
</feature>
<comment type="caution">
    <text evidence="2">The sequence shown here is derived from an EMBL/GenBank/DDBJ whole genome shotgun (WGS) entry which is preliminary data.</text>
</comment>
<proteinExistence type="predicted"/>
<gene>
    <name evidence="2" type="ORF">CAUJ_LOCUS12908</name>
</gene>
<feature type="compositionally biased region" description="Low complexity" evidence="1">
    <location>
        <begin position="81"/>
        <end position="91"/>
    </location>
</feature>
<dbReference type="AlphaFoldDB" id="A0A8S1HM66"/>
<organism evidence="2 3">
    <name type="scientific">Caenorhabditis auriculariae</name>
    <dbReference type="NCBI Taxonomy" id="2777116"/>
    <lineage>
        <taxon>Eukaryota</taxon>
        <taxon>Metazoa</taxon>
        <taxon>Ecdysozoa</taxon>
        <taxon>Nematoda</taxon>
        <taxon>Chromadorea</taxon>
        <taxon>Rhabditida</taxon>
        <taxon>Rhabditina</taxon>
        <taxon>Rhabditomorpha</taxon>
        <taxon>Rhabditoidea</taxon>
        <taxon>Rhabditidae</taxon>
        <taxon>Peloderinae</taxon>
        <taxon>Caenorhabditis</taxon>
    </lineage>
</organism>
<evidence type="ECO:0000313" key="3">
    <source>
        <dbReference type="Proteomes" id="UP000835052"/>
    </source>
</evidence>
<name>A0A8S1HM66_9PELO</name>
<keyword evidence="3" id="KW-1185">Reference proteome</keyword>
<accession>A0A8S1HM66</accession>
<evidence type="ECO:0000256" key="1">
    <source>
        <dbReference type="SAM" id="MobiDB-lite"/>
    </source>
</evidence>
<reference evidence="2" key="1">
    <citation type="submission" date="2020-10" db="EMBL/GenBank/DDBJ databases">
        <authorList>
            <person name="Kikuchi T."/>
        </authorList>
    </citation>
    <scope>NUCLEOTIDE SEQUENCE</scope>
    <source>
        <strain evidence="2">NKZ352</strain>
    </source>
</reference>
<evidence type="ECO:0000313" key="2">
    <source>
        <dbReference type="EMBL" id="CAD6196997.1"/>
    </source>
</evidence>
<sequence length="109" mass="12123">MHAILHSPAETQERKQYEEVLPTRQLDSQKELRSLKTDNLVGRSTRREGHPDGLGEKSVSGRRCSPPLTGSLDTSAFADGTSSSAQNTLQTNQNNVQIRLLSPLRKIER</sequence>
<dbReference type="EMBL" id="CAJGYM010000083">
    <property type="protein sequence ID" value="CAD6196997.1"/>
    <property type="molecule type" value="Genomic_DNA"/>
</dbReference>
<feature type="compositionally biased region" description="Basic and acidic residues" evidence="1">
    <location>
        <begin position="45"/>
        <end position="55"/>
    </location>
</feature>
<feature type="compositionally biased region" description="Basic and acidic residues" evidence="1">
    <location>
        <begin position="27"/>
        <end position="36"/>
    </location>
</feature>
<dbReference type="Proteomes" id="UP000835052">
    <property type="component" value="Unassembled WGS sequence"/>
</dbReference>